<accession>A0A517SRA4</accession>
<dbReference type="EMBL" id="CP036272">
    <property type="protein sequence ID" value="QDT58649.1"/>
    <property type="molecule type" value="Genomic_DNA"/>
</dbReference>
<evidence type="ECO:0000313" key="1">
    <source>
        <dbReference type="EMBL" id="QDT58649.1"/>
    </source>
</evidence>
<dbReference type="AlphaFoldDB" id="A0A517SRA4"/>
<keyword evidence="2" id="KW-1185">Reference proteome</keyword>
<reference evidence="1 2" key="1">
    <citation type="submission" date="2019-02" db="EMBL/GenBank/DDBJ databases">
        <title>Deep-cultivation of Planctomycetes and their phenomic and genomic characterization uncovers novel biology.</title>
        <authorList>
            <person name="Wiegand S."/>
            <person name="Jogler M."/>
            <person name="Boedeker C."/>
            <person name="Pinto D."/>
            <person name="Vollmers J."/>
            <person name="Rivas-Marin E."/>
            <person name="Kohn T."/>
            <person name="Peeters S.H."/>
            <person name="Heuer A."/>
            <person name="Rast P."/>
            <person name="Oberbeckmann S."/>
            <person name="Bunk B."/>
            <person name="Jeske O."/>
            <person name="Meyerdierks A."/>
            <person name="Storesund J.E."/>
            <person name="Kallscheuer N."/>
            <person name="Luecker S."/>
            <person name="Lage O.M."/>
            <person name="Pohl T."/>
            <person name="Merkel B.J."/>
            <person name="Hornburger P."/>
            <person name="Mueller R.-W."/>
            <person name="Bruemmer F."/>
            <person name="Labrenz M."/>
            <person name="Spormann A.M."/>
            <person name="Op den Camp H."/>
            <person name="Overmann J."/>
            <person name="Amann R."/>
            <person name="Jetten M.S.M."/>
            <person name="Mascher T."/>
            <person name="Medema M.H."/>
            <person name="Devos D.P."/>
            <person name="Kaster A.-K."/>
            <person name="Ovreas L."/>
            <person name="Rohde M."/>
            <person name="Galperin M.Y."/>
            <person name="Jogler C."/>
        </authorList>
    </citation>
    <scope>NUCLEOTIDE SEQUENCE [LARGE SCALE GENOMIC DNA]</scope>
    <source>
        <strain evidence="1 2">SV_7m_r</strain>
    </source>
</reference>
<organism evidence="1 2">
    <name type="scientific">Stieleria bergensis</name>
    <dbReference type="NCBI Taxonomy" id="2528025"/>
    <lineage>
        <taxon>Bacteria</taxon>
        <taxon>Pseudomonadati</taxon>
        <taxon>Planctomycetota</taxon>
        <taxon>Planctomycetia</taxon>
        <taxon>Pirellulales</taxon>
        <taxon>Pirellulaceae</taxon>
        <taxon>Stieleria</taxon>
    </lineage>
</organism>
<name>A0A517SRA4_9BACT</name>
<sequence length="100" mass="11350">MMNPETIEPIDLPEVLEAEWGNDQLMQLFADLQEGTDITHVQLRTGREDTSTDLKTARDAFLNGQAQAIQVRYRYEGQHWGDTILPGDPTTKIIRTLLPV</sequence>
<proteinExistence type="predicted"/>
<dbReference type="RefSeq" id="WP_419188135.1">
    <property type="nucleotide sequence ID" value="NZ_CP036272.1"/>
</dbReference>
<dbReference type="Proteomes" id="UP000315003">
    <property type="component" value="Chromosome"/>
</dbReference>
<gene>
    <name evidence="1" type="ORF">SV7mr_11420</name>
</gene>
<evidence type="ECO:0000313" key="2">
    <source>
        <dbReference type="Proteomes" id="UP000315003"/>
    </source>
</evidence>
<protein>
    <submittedName>
        <fullName evidence="1">Uncharacterized protein</fullName>
    </submittedName>
</protein>